<evidence type="ECO:0000256" key="1">
    <source>
        <dbReference type="SAM" id="SignalP"/>
    </source>
</evidence>
<reference evidence="2" key="3">
    <citation type="submission" date="2025-05" db="UniProtKB">
        <authorList>
            <consortium name="EnsemblMetazoa"/>
        </authorList>
    </citation>
    <scope>IDENTIFICATION</scope>
</reference>
<proteinExistence type="predicted"/>
<keyword evidence="1" id="KW-0732">Signal</keyword>
<reference evidence="3" key="1">
    <citation type="journal article" date="2021" name="Elife">
        <title>Highly contiguous assemblies of 101 drosophilid genomes.</title>
        <authorList>
            <person name="Kim B.Y."/>
            <person name="Wang J.R."/>
            <person name="Miller D.E."/>
            <person name="Barmina O."/>
            <person name="Delaney E."/>
            <person name="Thompson A."/>
            <person name="Comeault A.A."/>
            <person name="Peede D."/>
            <person name="D'Agostino E.R."/>
            <person name="Pelaez J."/>
            <person name="Aguilar J.M."/>
            <person name="Haji D."/>
            <person name="Matsunaga T."/>
            <person name="Armstrong E.E."/>
            <person name="Zych M."/>
            <person name="Ogawa Y."/>
            <person name="Stamenkovic-Radak M."/>
            <person name="Jelic M."/>
            <person name="Veselinovic M.S."/>
            <person name="Tanaskovic M."/>
            <person name="Eric P."/>
            <person name="Gao J.J."/>
            <person name="Katoh T.K."/>
            <person name="Toda M.J."/>
            <person name="Watabe H."/>
            <person name="Watada M."/>
            <person name="Davis J.S."/>
            <person name="Moyle L.C."/>
            <person name="Manoli G."/>
            <person name="Bertolini E."/>
            <person name="Kostal V."/>
            <person name="Hawley R.S."/>
            <person name="Takahashi A."/>
            <person name="Jones C.D."/>
            <person name="Price D.K."/>
            <person name="Whiteman N."/>
            <person name="Kopp A."/>
            <person name="Matute D.R."/>
            <person name="Petrov D.A."/>
        </authorList>
    </citation>
    <scope>NUCLEOTIDE SEQUENCE [LARGE SCALE GENOMIC DNA]</scope>
</reference>
<reference evidence="4" key="2">
    <citation type="submission" date="2025-04" db="UniProtKB">
        <authorList>
            <consortium name="RefSeq"/>
        </authorList>
    </citation>
    <scope>IDENTIFICATION</scope>
</reference>
<name>A0A6P4EV26_DRORH</name>
<organism evidence="4">
    <name type="scientific">Drosophila rhopaloa</name>
    <name type="common">Fruit fly</name>
    <dbReference type="NCBI Taxonomy" id="1041015"/>
    <lineage>
        <taxon>Eukaryota</taxon>
        <taxon>Metazoa</taxon>
        <taxon>Ecdysozoa</taxon>
        <taxon>Arthropoda</taxon>
        <taxon>Hexapoda</taxon>
        <taxon>Insecta</taxon>
        <taxon>Pterygota</taxon>
        <taxon>Neoptera</taxon>
        <taxon>Endopterygota</taxon>
        <taxon>Diptera</taxon>
        <taxon>Brachycera</taxon>
        <taxon>Muscomorpha</taxon>
        <taxon>Ephydroidea</taxon>
        <taxon>Drosophilidae</taxon>
        <taxon>Drosophila</taxon>
        <taxon>Sophophora</taxon>
    </lineage>
</organism>
<evidence type="ECO:0000313" key="2">
    <source>
        <dbReference type="EnsemblMetazoa" id="XP_016982050.1"/>
    </source>
</evidence>
<feature type="chain" id="PRO_5028380172" evidence="1">
    <location>
        <begin position="23"/>
        <end position="167"/>
    </location>
</feature>
<keyword evidence="3" id="KW-1185">Reference proteome</keyword>
<feature type="signal peptide" evidence="1">
    <location>
        <begin position="1"/>
        <end position="22"/>
    </location>
</feature>
<dbReference type="AlphaFoldDB" id="A0A6P4EV26"/>
<dbReference type="RefSeq" id="XP_016982050.1">
    <property type="nucleotide sequence ID" value="XM_017126561.1"/>
</dbReference>
<gene>
    <name evidence="4" type="primary">LOC108046708</name>
    <name evidence="2" type="synonym">108046708</name>
</gene>
<dbReference type="EnsemblMetazoa" id="XM_017126561.2">
    <property type="protein sequence ID" value="XP_016982050.1"/>
    <property type="gene ID" value="LOC108046708"/>
</dbReference>
<evidence type="ECO:0000313" key="3">
    <source>
        <dbReference type="Proteomes" id="UP001652680"/>
    </source>
</evidence>
<accession>A0A6P4EV26</accession>
<dbReference type="Proteomes" id="UP001652680">
    <property type="component" value="Unassembled WGS sequence"/>
</dbReference>
<dbReference type="OrthoDB" id="7870778at2759"/>
<sequence>MSSIYKFCFIILALSLFTICATFDKAKTMCRDCTEDNKEHCLIEGESGFHRALSYRKLPTKFLRDSNPSNPLTDDLNVCIPSGMTIEAEDGDFHFICVWSPELGCQIIVPKYDAETSCEICRSPSALGKNVGCPCKIPLKRDLGNSGPSELYASSLLITVGYFLCSI</sequence>
<protein>
    <submittedName>
        <fullName evidence="4">Uncharacterized protein LOC108046708</fullName>
    </submittedName>
</protein>
<evidence type="ECO:0000313" key="4">
    <source>
        <dbReference type="RefSeq" id="XP_016982050.1"/>
    </source>
</evidence>
<dbReference type="GeneID" id="108046708"/>